<evidence type="ECO:0000256" key="5">
    <source>
        <dbReference type="ARBA" id="ARBA00022989"/>
    </source>
</evidence>
<evidence type="ECO:0000256" key="2">
    <source>
        <dbReference type="ARBA" id="ARBA00006679"/>
    </source>
</evidence>
<name>A0A345D9D1_9BURK</name>
<reference evidence="9" key="1">
    <citation type="submission" date="2018-07" db="EMBL/GenBank/DDBJ databases">
        <authorList>
            <person name="Kim H."/>
        </authorList>
    </citation>
    <scope>NUCLEOTIDE SEQUENCE [LARGE SCALE GENOMIC DNA]</scope>
    <source>
        <strain evidence="9">F02</strain>
    </source>
</reference>
<comment type="similarity">
    <text evidence="2">Belongs to the DoxX family.</text>
</comment>
<dbReference type="PANTHER" id="PTHR33452:SF1">
    <property type="entry name" value="INNER MEMBRANE PROTEIN YPHA-RELATED"/>
    <property type="match status" value="1"/>
</dbReference>
<dbReference type="InterPro" id="IPR051907">
    <property type="entry name" value="DoxX-like_oxidoreductase"/>
</dbReference>
<dbReference type="AlphaFoldDB" id="A0A345D9D1"/>
<feature type="transmembrane region" description="Helical" evidence="7">
    <location>
        <begin position="12"/>
        <end position="37"/>
    </location>
</feature>
<dbReference type="EMBL" id="CP031124">
    <property type="protein sequence ID" value="AXF84969.1"/>
    <property type="molecule type" value="Genomic_DNA"/>
</dbReference>
<dbReference type="KEGG" id="hyf:DTO96_100686"/>
<keyword evidence="6 7" id="KW-0472">Membrane</keyword>
<evidence type="ECO:0000313" key="8">
    <source>
        <dbReference type="EMBL" id="AXF84969.1"/>
    </source>
</evidence>
<evidence type="ECO:0000256" key="7">
    <source>
        <dbReference type="SAM" id="Phobius"/>
    </source>
</evidence>
<comment type="subcellular location">
    <subcellularLocation>
        <location evidence="1">Cell membrane</location>
        <topology evidence="1">Multi-pass membrane protein</topology>
    </subcellularLocation>
</comment>
<feature type="transmembrane region" description="Helical" evidence="7">
    <location>
        <begin position="102"/>
        <end position="120"/>
    </location>
</feature>
<sequence length="126" mass="13046">MNSSKLVILGRALIALLFVPAGISKIFGFAGTVGYITSVGLPLPTLAAIGAIVVEVGAGLALLAGYRTQLVALILAAFTLVAAVVFHNFWAAPAEMAQMQQIMFFKNIAVVGGLLILSAFPSTKNN</sequence>
<dbReference type="Proteomes" id="UP000252182">
    <property type="component" value="Chromosome"/>
</dbReference>
<keyword evidence="5 7" id="KW-1133">Transmembrane helix</keyword>
<gene>
    <name evidence="8" type="primary">yphA</name>
    <name evidence="8" type="ORF">DTO96_100686</name>
</gene>
<dbReference type="Pfam" id="PF07681">
    <property type="entry name" value="DoxX"/>
    <property type="match status" value="1"/>
</dbReference>
<feature type="transmembrane region" description="Helical" evidence="7">
    <location>
        <begin position="43"/>
        <end position="63"/>
    </location>
</feature>
<protein>
    <submittedName>
        <fullName evidence="8">Inner membrane protein YphA</fullName>
    </submittedName>
</protein>
<accession>A0A345D9D1</accession>
<feature type="transmembrane region" description="Helical" evidence="7">
    <location>
        <begin position="70"/>
        <end position="90"/>
    </location>
</feature>
<keyword evidence="9" id="KW-1185">Reference proteome</keyword>
<evidence type="ECO:0000256" key="4">
    <source>
        <dbReference type="ARBA" id="ARBA00022692"/>
    </source>
</evidence>
<evidence type="ECO:0000256" key="3">
    <source>
        <dbReference type="ARBA" id="ARBA00022475"/>
    </source>
</evidence>
<dbReference type="GO" id="GO:0005886">
    <property type="term" value="C:plasma membrane"/>
    <property type="evidence" value="ECO:0007669"/>
    <property type="project" value="UniProtKB-SubCell"/>
</dbReference>
<keyword evidence="4 7" id="KW-0812">Transmembrane</keyword>
<organism evidence="8 9">
    <name type="scientific">Ephemeroptericola cinctiostellae</name>
    <dbReference type="NCBI Taxonomy" id="2268024"/>
    <lineage>
        <taxon>Bacteria</taxon>
        <taxon>Pseudomonadati</taxon>
        <taxon>Pseudomonadota</taxon>
        <taxon>Betaproteobacteria</taxon>
        <taxon>Burkholderiales</taxon>
        <taxon>Burkholderiaceae</taxon>
        <taxon>Ephemeroptericola</taxon>
    </lineage>
</organism>
<dbReference type="InterPro" id="IPR032808">
    <property type="entry name" value="DoxX"/>
</dbReference>
<dbReference type="RefSeq" id="WP_192879013.1">
    <property type="nucleotide sequence ID" value="NZ_CP031124.1"/>
</dbReference>
<evidence type="ECO:0000256" key="1">
    <source>
        <dbReference type="ARBA" id="ARBA00004651"/>
    </source>
</evidence>
<proteinExistence type="inferred from homology"/>
<dbReference type="PANTHER" id="PTHR33452">
    <property type="entry name" value="OXIDOREDUCTASE CATD-RELATED"/>
    <property type="match status" value="1"/>
</dbReference>
<evidence type="ECO:0000256" key="6">
    <source>
        <dbReference type="ARBA" id="ARBA00023136"/>
    </source>
</evidence>
<keyword evidence="3" id="KW-1003">Cell membrane</keyword>
<evidence type="ECO:0000313" key="9">
    <source>
        <dbReference type="Proteomes" id="UP000252182"/>
    </source>
</evidence>